<organism evidence="2">
    <name type="scientific">Arundo donax</name>
    <name type="common">Giant reed</name>
    <name type="synonym">Donax arundinaceus</name>
    <dbReference type="NCBI Taxonomy" id="35708"/>
    <lineage>
        <taxon>Eukaryota</taxon>
        <taxon>Viridiplantae</taxon>
        <taxon>Streptophyta</taxon>
        <taxon>Embryophyta</taxon>
        <taxon>Tracheophyta</taxon>
        <taxon>Spermatophyta</taxon>
        <taxon>Magnoliopsida</taxon>
        <taxon>Liliopsida</taxon>
        <taxon>Poales</taxon>
        <taxon>Poaceae</taxon>
        <taxon>PACMAD clade</taxon>
        <taxon>Arundinoideae</taxon>
        <taxon>Arundineae</taxon>
        <taxon>Arundo</taxon>
    </lineage>
</organism>
<name>A0A0A9FP40_ARUDO</name>
<dbReference type="EMBL" id="GBRH01183834">
    <property type="protein sequence ID" value="JAE14062.1"/>
    <property type="molecule type" value="Transcribed_RNA"/>
</dbReference>
<protein>
    <submittedName>
        <fullName evidence="2">Uncharacterized protein</fullName>
    </submittedName>
</protein>
<reference evidence="2" key="2">
    <citation type="journal article" date="2015" name="Data Brief">
        <title>Shoot transcriptome of the giant reed, Arundo donax.</title>
        <authorList>
            <person name="Barrero R.A."/>
            <person name="Guerrero F.D."/>
            <person name="Moolhuijzen P."/>
            <person name="Goolsby J.A."/>
            <person name="Tidwell J."/>
            <person name="Bellgard S.E."/>
            <person name="Bellgard M.I."/>
        </authorList>
    </citation>
    <scope>NUCLEOTIDE SEQUENCE</scope>
    <source>
        <tissue evidence="2">Shoot tissue taken approximately 20 cm above the soil surface</tissue>
    </source>
</reference>
<evidence type="ECO:0000313" key="2">
    <source>
        <dbReference type="EMBL" id="JAE14062.1"/>
    </source>
</evidence>
<keyword evidence="1" id="KW-1133">Transmembrane helix</keyword>
<dbReference type="AlphaFoldDB" id="A0A0A9FP40"/>
<keyword evidence="1" id="KW-0812">Transmembrane</keyword>
<proteinExistence type="predicted"/>
<evidence type="ECO:0000256" key="1">
    <source>
        <dbReference type="SAM" id="Phobius"/>
    </source>
</evidence>
<accession>A0A0A9FP40</accession>
<feature type="transmembrane region" description="Helical" evidence="1">
    <location>
        <begin position="26"/>
        <end position="50"/>
    </location>
</feature>
<reference evidence="2" key="1">
    <citation type="submission" date="2014-09" db="EMBL/GenBank/DDBJ databases">
        <authorList>
            <person name="Magalhaes I.L.F."/>
            <person name="Oliveira U."/>
            <person name="Santos F.R."/>
            <person name="Vidigal T.H.D.A."/>
            <person name="Brescovit A.D."/>
            <person name="Santos A.J."/>
        </authorList>
    </citation>
    <scope>NUCLEOTIDE SEQUENCE</scope>
    <source>
        <tissue evidence="2">Shoot tissue taken approximately 20 cm above the soil surface</tissue>
    </source>
</reference>
<sequence length="69" mass="8141">MSLMKIMYFVRTLCFSKAYHMTFRGILLYAFSKSMNIICRFFFCSLYFSISCRTKKISSMVELSGMKSN</sequence>
<keyword evidence="1" id="KW-0472">Membrane</keyword>